<evidence type="ECO:0000313" key="5">
    <source>
        <dbReference type="Proteomes" id="UP000198916"/>
    </source>
</evidence>
<dbReference type="Pfam" id="PF13585">
    <property type="entry name" value="CHU_C"/>
    <property type="match status" value="1"/>
</dbReference>
<dbReference type="Gene3D" id="2.160.20.10">
    <property type="entry name" value="Single-stranded right-handed beta-helix, Pectin lyase-like"/>
    <property type="match status" value="2"/>
</dbReference>
<dbReference type="Proteomes" id="UP000198916">
    <property type="component" value="Unassembled WGS sequence"/>
</dbReference>
<dbReference type="SUPFAM" id="SSF49373">
    <property type="entry name" value="Invasin/intimin cell-adhesion fragments"/>
    <property type="match status" value="1"/>
</dbReference>
<dbReference type="EMBL" id="FNZR01000009">
    <property type="protein sequence ID" value="SEL72804.1"/>
    <property type="molecule type" value="Genomic_DNA"/>
</dbReference>
<dbReference type="Gene3D" id="2.60.40.2060">
    <property type="match status" value="4"/>
</dbReference>
<dbReference type="NCBIfam" id="NF041518">
    <property type="entry name" value="choice_anch_Q"/>
    <property type="match status" value="2"/>
</dbReference>
<dbReference type="Pfam" id="PF18887">
    <property type="entry name" value="MBG_3"/>
    <property type="match status" value="4"/>
</dbReference>
<feature type="domain" description="MBG" evidence="3">
    <location>
        <begin position="1356"/>
        <end position="1430"/>
    </location>
</feature>
<feature type="transmembrane region" description="Helical" evidence="2">
    <location>
        <begin position="31"/>
        <end position="54"/>
    </location>
</feature>
<feature type="domain" description="MBG" evidence="3">
    <location>
        <begin position="1576"/>
        <end position="1641"/>
    </location>
</feature>
<reference evidence="5" key="1">
    <citation type="submission" date="2016-10" db="EMBL/GenBank/DDBJ databases">
        <authorList>
            <person name="Varghese N."/>
            <person name="Submissions S."/>
        </authorList>
    </citation>
    <scope>NUCLEOTIDE SEQUENCE [LARGE SCALE GENOMIC DNA]</scope>
    <source>
        <strain evidence="5">Jip14</strain>
    </source>
</reference>
<dbReference type="PANTHER" id="PTHR46580">
    <property type="entry name" value="SENSOR KINASE-RELATED"/>
    <property type="match status" value="1"/>
</dbReference>
<dbReference type="Pfam" id="PF13517">
    <property type="entry name" value="FG-GAP_3"/>
    <property type="match status" value="2"/>
</dbReference>
<dbReference type="STRING" id="332977.SAMN05421740_10922"/>
<keyword evidence="5" id="KW-1185">Reference proteome</keyword>
<dbReference type="InterPro" id="IPR028994">
    <property type="entry name" value="Integrin_alpha_N"/>
</dbReference>
<dbReference type="InterPro" id="IPR013517">
    <property type="entry name" value="FG-GAP"/>
</dbReference>
<dbReference type="InterPro" id="IPR011050">
    <property type="entry name" value="Pectin_lyase_fold/virulence"/>
</dbReference>
<accession>A0A1H7SM42</accession>
<dbReference type="InterPro" id="IPR059226">
    <property type="entry name" value="Choice_anch_Q_dom"/>
</dbReference>
<evidence type="ECO:0000256" key="1">
    <source>
        <dbReference type="ARBA" id="ARBA00022729"/>
    </source>
</evidence>
<dbReference type="Gene3D" id="2.60.40.1080">
    <property type="match status" value="1"/>
</dbReference>
<dbReference type="SUPFAM" id="SSF69318">
    <property type="entry name" value="Integrin alpha N-terminal domain"/>
    <property type="match status" value="1"/>
</dbReference>
<keyword evidence="2" id="KW-0812">Transmembrane</keyword>
<keyword evidence="2" id="KW-0472">Membrane</keyword>
<evidence type="ECO:0000256" key="2">
    <source>
        <dbReference type="SAM" id="Phobius"/>
    </source>
</evidence>
<dbReference type="Gene3D" id="2.130.10.130">
    <property type="entry name" value="Integrin alpha, N-terminal"/>
    <property type="match status" value="2"/>
</dbReference>
<evidence type="ECO:0000313" key="4">
    <source>
        <dbReference type="EMBL" id="SEL72804.1"/>
    </source>
</evidence>
<evidence type="ECO:0000259" key="3">
    <source>
        <dbReference type="Pfam" id="PF18887"/>
    </source>
</evidence>
<dbReference type="OrthoDB" id="8440781at2"/>
<dbReference type="SUPFAM" id="SSF51126">
    <property type="entry name" value="Pectin lyase-like"/>
    <property type="match status" value="2"/>
</dbReference>
<dbReference type="PANTHER" id="PTHR46580:SF4">
    <property type="entry name" value="ATP_GTP-BINDING PROTEIN"/>
    <property type="match status" value="1"/>
</dbReference>
<sequence>MKHSANLYICQENQTAISQKAIQFATMNKKFYLIFSTIVCHTCLVSSAGAMLLYDLKPKVDFATGRNPVNVAIADLDGDGKPEMVALNKDDNTVSVYRNISSAGTISVGSFAAKVDYATLSGPRAVAIGDLDGDGKPDLIITNDADGAVSILRNKTQPGGITASSFADQVDFTASASPADVAVGDLDGDGKLDFAVVNTFNNSIFLYHNIISVPGAITQSSFEPPVVINLALGTVPVSIAIGDLDGDGKPELVITNRNSDTNPSLSVFRNTASVGSLSVNSFPANVDFAVPSNASCIAISDLDGDGKPDLISTDYATAQLSIFRNTATPGTINAGSFAPRVDTRTAARPRKVVIGDFNGDQRPDLAVIGEAATNMSVFLNISSKGSISTNSFAPRADYTAGSGHFSLATGDLDGDGKADLVVANGGVNNPINTLSVFRSELQPKVYYVTPRGTGDGSSWLNSSGNLQAMINAASPHDEIWVAAGTYQPTANTSFSMVEGVGIYGGFAGTESSRSERNRNTNVTTLQGNGSTVVVSNNVSNLTVLDGFTITGGNLPTGHGGGISNQNSSPVLSNLIISGNNANDGAGISNDNSSPQIVNCLIIKNNATWAAGIFNFNSSSPVITNCTITANIASQQGGGINNAQGTNSIINNSILYGNKDSGGYLYTMNMRTEYRANTTVNYSLVEGASTPGTGNIFGDPLFTNETAGDYSLQSGSPAINAGDPETNTAGYAVQVGNTDLAGNMRVQAGQVDMGAFESSFTPVIPVINITPDNNSILYVNSAVPDGDHSGNSWGNAIPELADALKWAKQHASSWTAAPLQIWVAKGTYKPLYSPFDGDDDKDNTRYNAFQMVANVEVYGGFAGTESDRNQRNWQRNVTILSGDRGVPHDNSDNTYKVVIAVNNMGTATLDGFTVTGGNADNNIANGTVYGWLGYNYSGGGMVILGSALEVANCIISGNRAMDYGGGVYNVANDASQHPTFMNCLFTGNIAGRSGGAIMNDGQAWCHIYNCTIVSNQAEWDGGGLYQLDNPELTILSNSIIWGNSAGGNSQSESASYYYWGEQPNFSYSIVANMSQSGSNLVADPLFVNAANGDYSLMKGSPAVDAGDPQTNNEGYALQAGARDLAGNVRIQADQIDMGAYELPYHATPTVQASGITFVDTKNTSTGINWTNGNGEGRAVFMAATENGTPVLVNGSAYEANSAFGTADTQLDGSDWYCIYNDIGHTTPVTGLLPNTVYRVMVVEYNGSGTDLLYNLTTATDNPANVTTLKTDQTITIGTPIADKTYGDPDFDISDVATASSGLPVVYSIVSGPATISNNIITITGAGTVTLAADQPGNNEFNAAPQHTTGFIVNKATATLALSNLTQTYDGTAKAVTVTTTPTGLGSSVTVTYDGSATAPTDAGTYAVVAGLDNPNYTAADVTGTLTITPATITGITLADATFTYDGQPHSLSVADLPQDATVKYTGNDQTNAGTYTVTAVVSQTNHDDLTLTAQLVINRAVAVITADLYQSFVYGGQDKFATGELNHNETQLIYTPQQSYVDVGVYPITISAAQTQNYEAASVTVTFEILPAQFHGISLADGSFTYDGTVKSLAVAGAPADATVKYTGNDQTDAGSYTVTAVVSKPNFEDLTLTANLVINRAVAVLSADREQVFTYDGTPKSVIATLNHSESTLAYDPQQRYTDAGTYSITVRAAQSQNYEAAFIRVTLVIKPATIAGVTLADGTFTYDGSVKSLAVAGLPQDATVAYTGNDQVNAGDYTVTATIKQQNYVDKVLTADLIINRAQAVITADPVQTFVYDGTPKSVIATLNHSESPLTYDPQQSYTDAGTYRITIRAAQSRNHEAASRIMALRITGVRTPVITWYPPAAITYGTALSSVELNGTADVKGSFTYAPAAGTSLPAGSHTLKVTFIPDNAAYATVSKEVMLTVNKAESRILGETTQLFIYDGKPKELAVRLNHPESDPVYLPARFYTDAGTYTVSVSAPETRNYRAASRTFTLRVEPAWRSLEFPGLPDKVYGDADFDAGAVSSSEGEVIYSSSDPAVATVSAAGRMHITGAGIATITATVPANANYENRPEVSQVLTVGKAKQTITLSVPPEVRWDAGSVEIPVSATSGLPVVLSVDDPLVATVEGTALHIHRLGTVRITATQAGDANHEPAEPVTATVRVADPSAKLPVKVHPAVSPNGDGINEFLIIEGIRDYPENKVTLFSRNGTIIYSAENYDNDRVAFRGVGTSEKKLPAGTYFYLVEVQVNGKMAYEKGYFVLAY</sequence>
<feature type="domain" description="MBG" evidence="3">
    <location>
        <begin position="1716"/>
        <end position="1783"/>
    </location>
</feature>
<proteinExistence type="predicted"/>
<dbReference type="InterPro" id="IPR012334">
    <property type="entry name" value="Pectin_lyas_fold"/>
</dbReference>
<keyword evidence="1" id="KW-0732">Signal</keyword>
<gene>
    <name evidence="4" type="ORF">SAMN05421740_10922</name>
</gene>
<organism evidence="4 5">
    <name type="scientific">Parapedobacter koreensis</name>
    <dbReference type="NCBI Taxonomy" id="332977"/>
    <lineage>
        <taxon>Bacteria</taxon>
        <taxon>Pseudomonadati</taxon>
        <taxon>Bacteroidota</taxon>
        <taxon>Sphingobacteriia</taxon>
        <taxon>Sphingobacteriales</taxon>
        <taxon>Sphingobacteriaceae</taxon>
        <taxon>Parapedobacter</taxon>
    </lineage>
</organism>
<protein>
    <submittedName>
        <fullName evidence="4">Gliding motility-associated C-terminal domain-containing protein</fullName>
    </submittedName>
</protein>
<keyword evidence="2" id="KW-1133">Transmembrane helix</keyword>
<feature type="domain" description="MBG" evidence="3">
    <location>
        <begin position="1434"/>
        <end position="1499"/>
    </location>
</feature>
<dbReference type="InterPro" id="IPR008964">
    <property type="entry name" value="Invasin/intimin_cell_adhesion"/>
</dbReference>
<dbReference type="Pfam" id="PF01839">
    <property type="entry name" value="FG-GAP"/>
    <property type="match status" value="2"/>
</dbReference>
<dbReference type="InterPro" id="IPR043772">
    <property type="entry name" value="MBG_3"/>
</dbReference>
<name>A0A1H7SM42_9SPHI</name>